<gene>
    <name evidence="8" type="ORF">SAMN05216222_0138</name>
</gene>
<dbReference type="Gene3D" id="3.40.50.2300">
    <property type="match status" value="1"/>
</dbReference>
<dbReference type="AlphaFoldDB" id="A0A1H1MCY4"/>
<keyword evidence="4" id="KW-0804">Transcription</keyword>
<dbReference type="Proteomes" id="UP000198481">
    <property type="component" value="Chromosome I"/>
</dbReference>
<dbReference type="InterPro" id="IPR011006">
    <property type="entry name" value="CheY-like_superfamily"/>
</dbReference>
<dbReference type="InterPro" id="IPR000792">
    <property type="entry name" value="Tscrpt_reg_LuxR_C"/>
</dbReference>
<dbReference type="Pfam" id="PF00072">
    <property type="entry name" value="Response_reg"/>
    <property type="match status" value="1"/>
</dbReference>
<evidence type="ECO:0000256" key="2">
    <source>
        <dbReference type="ARBA" id="ARBA00023015"/>
    </source>
</evidence>
<dbReference type="InterPro" id="IPR058245">
    <property type="entry name" value="NreC/VraR/RcsB-like_REC"/>
</dbReference>
<dbReference type="SUPFAM" id="SSF46894">
    <property type="entry name" value="C-terminal effector domain of the bipartite response regulators"/>
    <property type="match status" value="1"/>
</dbReference>
<organism evidence="8 9">
    <name type="scientific">Pseudomonas prosekii</name>
    <dbReference type="NCBI Taxonomy" id="1148509"/>
    <lineage>
        <taxon>Bacteria</taxon>
        <taxon>Pseudomonadati</taxon>
        <taxon>Pseudomonadota</taxon>
        <taxon>Gammaproteobacteria</taxon>
        <taxon>Pseudomonadales</taxon>
        <taxon>Pseudomonadaceae</taxon>
        <taxon>Pseudomonas</taxon>
    </lineage>
</organism>
<keyword evidence="3 8" id="KW-0238">DNA-binding</keyword>
<accession>A0A1H1MCY4</accession>
<protein>
    <submittedName>
        <fullName evidence="8">DNA-binding response regulator, NarL/FixJ family, contains REC and HTH domains</fullName>
    </submittedName>
</protein>
<dbReference type="STRING" id="1148509.SAMN05216222_0138"/>
<keyword evidence="2" id="KW-0805">Transcription regulation</keyword>
<dbReference type="CDD" id="cd06170">
    <property type="entry name" value="LuxR_C_like"/>
    <property type="match status" value="1"/>
</dbReference>
<evidence type="ECO:0000259" key="6">
    <source>
        <dbReference type="PROSITE" id="PS50043"/>
    </source>
</evidence>
<dbReference type="Pfam" id="PF00196">
    <property type="entry name" value="GerE"/>
    <property type="match status" value="1"/>
</dbReference>
<proteinExistence type="predicted"/>
<dbReference type="InterPro" id="IPR001789">
    <property type="entry name" value="Sig_transdc_resp-reg_receiver"/>
</dbReference>
<dbReference type="CDD" id="cd17535">
    <property type="entry name" value="REC_NarL-like"/>
    <property type="match status" value="1"/>
</dbReference>
<evidence type="ECO:0000256" key="5">
    <source>
        <dbReference type="PROSITE-ProRule" id="PRU00169"/>
    </source>
</evidence>
<evidence type="ECO:0000259" key="7">
    <source>
        <dbReference type="PROSITE" id="PS50110"/>
    </source>
</evidence>
<dbReference type="GO" id="GO:0006355">
    <property type="term" value="P:regulation of DNA-templated transcription"/>
    <property type="evidence" value="ECO:0007669"/>
    <property type="project" value="InterPro"/>
</dbReference>
<dbReference type="InterPro" id="IPR039420">
    <property type="entry name" value="WalR-like"/>
</dbReference>
<dbReference type="PANTHER" id="PTHR43214">
    <property type="entry name" value="TWO-COMPONENT RESPONSE REGULATOR"/>
    <property type="match status" value="1"/>
</dbReference>
<evidence type="ECO:0000256" key="3">
    <source>
        <dbReference type="ARBA" id="ARBA00023125"/>
    </source>
</evidence>
<dbReference type="EMBL" id="LT629762">
    <property type="protein sequence ID" value="SDR84628.1"/>
    <property type="molecule type" value="Genomic_DNA"/>
</dbReference>
<reference evidence="9" key="1">
    <citation type="submission" date="2016-10" db="EMBL/GenBank/DDBJ databases">
        <authorList>
            <person name="Varghese N."/>
            <person name="Submissions S."/>
        </authorList>
    </citation>
    <scope>NUCLEOTIDE SEQUENCE [LARGE SCALE GENOMIC DNA]</scope>
    <source>
        <strain evidence="9">LMG 26867</strain>
    </source>
</reference>
<dbReference type="PRINTS" id="PR00038">
    <property type="entry name" value="HTHLUXR"/>
</dbReference>
<dbReference type="GO" id="GO:0000160">
    <property type="term" value="P:phosphorelay signal transduction system"/>
    <property type="evidence" value="ECO:0007669"/>
    <property type="project" value="InterPro"/>
</dbReference>
<dbReference type="GO" id="GO:0003677">
    <property type="term" value="F:DNA binding"/>
    <property type="evidence" value="ECO:0007669"/>
    <property type="project" value="UniProtKB-KW"/>
</dbReference>
<feature type="modified residue" description="4-aspartylphosphate" evidence="5">
    <location>
        <position position="59"/>
    </location>
</feature>
<dbReference type="SUPFAM" id="SSF52172">
    <property type="entry name" value="CheY-like"/>
    <property type="match status" value="1"/>
</dbReference>
<dbReference type="SMART" id="SM00448">
    <property type="entry name" value="REC"/>
    <property type="match status" value="1"/>
</dbReference>
<dbReference type="RefSeq" id="WP_092269420.1">
    <property type="nucleotide sequence ID" value="NZ_JBJGXP010000002.1"/>
</dbReference>
<feature type="domain" description="HTH luxR-type" evidence="6">
    <location>
        <begin position="141"/>
        <end position="206"/>
    </location>
</feature>
<dbReference type="PROSITE" id="PS50110">
    <property type="entry name" value="RESPONSE_REGULATORY"/>
    <property type="match status" value="1"/>
</dbReference>
<dbReference type="PROSITE" id="PS50043">
    <property type="entry name" value="HTH_LUXR_2"/>
    <property type="match status" value="1"/>
</dbReference>
<keyword evidence="1 5" id="KW-0597">Phosphoprotein</keyword>
<dbReference type="PANTHER" id="PTHR43214:SF41">
    <property type="entry name" value="NITRATE_NITRITE RESPONSE REGULATOR PROTEIN NARP"/>
    <property type="match status" value="1"/>
</dbReference>
<name>A0A1H1MCY4_9PSED</name>
<evidence type="ECO:0000256" key="1">
    <source>
        <dbReference type="ARBA" id="ARBA00022553"/>
    </source>
</evidence>
<sequence length="210" mass="23146">MSLPFPIRVALVDDHSLVREGIRALLAVVDFLAIVGEADSGASALEMVARTQPDLLLVDIGLKDINGLELTRVLRRDYPSIKILILSMYDNNEYISESVRSGASGYVLKNSPSREIIAAIEAIASGGTFYSAEIAQKLAAERPTDNELTPRESEVLCKMVLGLNNKEMARELDISVRTVETHRLSIRRKLNIDKPAALLNYAIERGLISR</sequence>
<feature type="domain" description="Response regulatory" evidence="7">
    <location>
        <begin position="8"/>
        <end position="124"/>
    </location>
</feature>
<dbReference type="InterPro" id="IPR016032">
    <property type="entry name" value="Sig_transdc_resp-reg_C-effctor"/>
</dbReference>
<dbReference type="SMART" id="SM00421">
    <property type="entry name" value="HTH_LUXR"/>
    <property type="match status" value="1"/>
</dbReference>
<evidence type="ECO:0000313" key="8">
    <source>
        <dbReference type="EMBL" id="SDR84628.1"/>
    </source>
</evidence>
<evidence type="ECO:0000256" key="4">
    <source>
        <dbReference type="ARBA" id="ARBA00023163"/>
    </source>
</evidence>
<evidence type="ECO:0000313" key="9">
    <source>
        <dbReference type="Proteomes" id="UP000198481"/>
    </source>
</evidence>